<name>A0A1Q9F579_SYMMI</name>
<organism evidence="3 4">
    <name type="scientific">Symbiodinium microadriaticum</name>
    <name type="common">Dinoflagellate</name>
    <name type="synonym">Zooxanthella microadriatica</name>
    <dbReference type="NCBI Taxonomy" id="2951"/>
    <lineage>
        <taxon>Eukaryota</taxon>
        <taxon>Sar</taxon>
        <taxon>Alveolata</taxon>
        <taxon>Dinophyceae</taxon>
        <taxon>Suessiales</taxon>
        <taxon>Symbiodiniaceae</taxon>
        <taxon>Symbiodinium</taxon>
    </lineage>
</organism>
<feature type="region of interest" description="Disordered" evidence="2">
    <location>
        <begin position="1019"/>
        <end position="1110"/>
    </location>
</feature>
<feature type="compositionally biased region" description="Low complexity" evidence="2">
    <location>
        <begin position="843"/>
        <end position="861"/>
    </location>
</feature>
<feature type="compositionally biased region" description="Low complexity" evidence="2">
    <location>
        <begin position="870"/>
        <end position="889"/>
    </location>
</feature>
<keyword evidence="1" id="KW-0677">Repeat</keyword>
<dbReference type="OrthoDB" id="442202at2759"/>
<accession>A0A1Q9F579</accession>
<proteinExistence type="predicted"/>
<dbReference type="InterPro" id="IPR051709">
    <property type="entry name" value="Ub-ligase/GTPase-reg"/>
</dbReference>
<evidence type="ECO:0000313" key="4">
    <source>
        <dbReference type="Proteomes" id="UP000186817"/>
    </source>
</evidence>
<feature type="compositionally biased region" description="Low complexity" evidence="2">
    <location>
        <begin position="905"/>
        <end position="925"/>
    </location>
</feature>
<evidence type="ECO:0000256" key="1">
    <source>
        <dbReference type="ARBA" id="ARBA00022737"/>
    </source>
</evidence>
<dbReference type="Gene3D" id="2.130.10.30">
    <property type="entry name" value="Regulator of chromosome condensation 1/beta-lactamase-inhibitor protein II"/>
    <property type="match status" value="2"/>
</dbReference>
<feature type="compositionally biased region" description="Polar residues" evidence="2">
    <location>
        <begin position="1060"/>
        <end position="1088"/>
    </location>
</feature>
<dbReference type="PANTHER" id="PTHR45622">
    <property type="entry name" value="UBIQUITIN-PROTEIN LIGASE E3A-RELATED"/>
    <property type="match status" value="1"/>
</dbReference>
<feature type="compositionally biased region" description="Low complexity" evidence="2">
    <location>
        <begin position="1032"/>
        <end position="1048"/>
    </location>
</feature>
<feature type="compositionally biased region" description="Basic and acidic residues" evidence="2">
    <location>
        <begin position="1500"/>
        <end position="1525"/>
    </location>
</feature>
<feature type="compositionally biased region" description="Pro residues" evidence="2">
    <location>
        <begin position="778"/>
        <end position="800"/>
    </location>
</feature>
<dbReference type="GO" id="GO:0061630">
    <property type="term" value="F:ubiquitin protein ligase activity"/>
    <property type="evidence" value="ECO:0007669"/>
    <property type="project" value="TreeGrafter"/>
</dbReference>
<dbReference type="InterPro" id="IPR009091">
    <property type="entry name" value="RCC1/BLIP-II"/>
</dbReference>
<feature type="region of interest" description="Disordered" evidence="2">
    <location>
        <begin position="1500"/>
        <end position="1553"/>
    </location>
</feature>
<dbReference type="Proteomes" id="UP000186817">
    <property type="component" value="Unassembled WGS sequence"/>
</dbReference>
<dbReference type="EMBL" id="LSRX01000010">
    <property type="protein sequence ID" value="OLQ14802.1"/>
    <property type="molecule type" value="Genomic_DNA"/>
</dbReference>
<feature type="region of interest" description="Disordered" evidence="2">
    <location>
        <begin position="771"/>
        <end position="993"/>
    </location>
</feature>
<sequence length="1705" mass="183091">MSITVEVSQLSGKTASVEADLDETVQAVTQRAQIALGVGKGRLLDSSGAILDGCTSIKKARVQNGDSLTLHINRVQVQSSDGAFAAILGDGTVVTWGVADRGGDSRAVQSQLKNVHQIQSSDNAFAAILGDGSVVTWGDAEVGADSSTVQTRLKNVQQIQASRAAFAAILGDGSVVTWGDATYGGDSRAVQDQLKDVQQIQSSAWAFAAILGDGSVVTWGLGTFGGDSSAVQGQLKDVQQIQASARAFAAILDDGSVVTWGDGGDANDGGDSSAVQGQLKDVQQIQASAQAFAAILGNGSVVTWGDALCGGDSSAVQGQLENVQQIQASESAFAAILGDGSVVTWGYVHLGGDSRTVQGQLKTVQQIQASRGAFAAVLGDRTVVTWGAAADCDGASSAVQGQLKNVQQIQASGRASAAILGDGSVVTWGAADCGGDSRAVQSQLKNVQQIQATRQAFAAILSDGSVVTWGLGTFGGDSSAVQEGAAIYGSLELGRQKEQYLEDLQQLLKDAPTETRGQYLQDKLEETGVPSLIEPTQEMLAVRLPEVALPELLPASPNNLEVLGTPRDGPEFAAWHVEEMQMVGELGPARVARECGQVIDFVDRVAVNVVSAALTVEQSNTSSGIRYLMQGEFVEYRRVEATDGNARAILIRGVKGPAEDVQHVDSQAQPGTAEGNMACSNSQSCVSSLSRQEIVMAWSGWNNPSWYYGQSNYGNYGSAEKIQMCAHPQCAYKVAEGGWAGGFCCKRCYEAYIAGHKPMHGRRCEMKEAWQQPRASADPPPDMLPLNPPAKRPPPTPCPSPSTAAAPKATPPATSVAKAAIAPPKPTAEAPAKPKPPAPPPESTSAPAPTAAAPKPTLAAKPSPPPPPETTAAPAKPAEAKPSAPAKPAGPYSVLQKATPPEPPASEASAPAKPTAPSAAKATAKPSPPKLPQPAAAEGIPGGVKSASAHPAEGAGWRSTSTHQAKGAGSWLGEGQRCSGEAEQDAKHGGSHAAAELFRSRALAQGSGMAKSAAPFLPIASPAPALPFKAAPTQSRPQLPPSLQQEPPYKAVPTAKSFEQPGQFTRDSSPDASPQNRSASHSNPTLLQSGKAAQRRRVPPAGEKELNPKVLREQSWASERLKPLLEFLGMAEELRGQSSLHCCQRVAERFNKEVLQLAEQLSSDRELARLFQTVASQHMGNTHTHEVRTTPSPILTKFLCMCLSYDSCAAVLTREDMMLKRAMISGEQLLASAMLAVAKVRVPQRFRSQEANEANALQYMAEGDFFTFELEANDRPRSLDCTYERMAPASCTEVMTMQPVVRRCSATRGVAPSLKEALRQGAGSEVLVTALQEENYRLRFRELQRRRSHCLRRLCHGAFTAWSSHCAGQREAEARAAQREQLLEKAVSLLVHLRSPSGEALAKVAFERWRQLVPELRALRCLLEELAEHRQGRSRLLHQYRHLEAQLLQSQACLKALAAGEKLTEAEKMKLQNEMKIEKMKLQNEMMKLENDKIKLENDKRESFLREQEMKERQHMREEGRRQSESDAAMLKKPRDELVQQAQSHIAHAPPNEDNVLKEFETSGFKFYSCPVYFVAEADKVQQTIYEYEDGKGELTKLVYKVGKIGSKKAVALMPFGASFQCSKFVKGHTEKIPIFADQPKQQLNEKGWFTDTYKTVYERKQVGEQTIQRKEPIFDEKVLSIDQQTEMMNALETRASGKVLKEIR</sequence>
<dbReference type="CDD" id="cd17039">
    <property type="entry name" value="Ubl_ubiquitin_like"/>
    <property type="match status" value="1"/>
</dbReference>
<keyword evidence="4" id="KW-1185">Reference proteome</keyword>
<evidence type="ECO:0000313" key="3">
    <source>
        <dbReference type="EMBL" id="OLQ14802.1"/>
    </source>
</evidence>
<feature type="compositionally biased region" description="Pro residues" evidence="2">
    <location>
        <begin position="833"/>
        <end position="842"/>
    </location>
</feature>
<protein>
    <submittedName>
        <fullName evidence="3">Uncharacterized protein</fullName>
    </submittedName>
</protein>
<evidence type="ECO:0000256" key="2">
    <source>
        <dbReference type="SAM" id="MobiDB-lite"/>
    </source>
</evidence>
<reference evidence="3 4" key="1">
    <citation type="submission" date="2016-02" db="EMBL/GenBank/DDBJ databases">
        <title>Genome analysis of coral dinoflagellate symbionts highlights evolutionary adaptations to a symbiotic lifestyle.</title>
        <authorList>
            <person name="Aranda M."/>
            <person name="Li Y."/>
            <person name="Liew Y.J."/>
            <person name="Baumgarten S."/>
            <person name="Simakov O."/>
            <person name="Wilson M."/>
            <person name="Piel J."/>
            <person name="Ashoor H."/>
            <person name="Bougouffa S."/>
            <person name="Bajic V.B."/>
            <person name="Ryu T."/>
            <person name="Ravasi T."/>
            <person name="Bayer T."/>
            <person name="Micklem G."/>
            <person name="Kim H."/>
            <person name="Bhak J."/>
            <person name="Lajeunesse T.C."/>
            <person name="Voolstra C.R."/>
        </authorList>
    </citation>
    <scope>NUCLEOTIDE SEQUENCE [LARGE SCALE GENOMIC DNA]</scope>
    <source>
        <strain evidence="3 4">CCMP2467</strain>
    </source>
</reference>
<dbReference type="PANTHER" id="PTHR45622:SF60">
    <property type="entry name" value="UBIQUITIN-PROTEIN LIGASE E3A"/>
    <property type="match status" value="1"/>
</dbReference>
<dbReference type="SUPFAM" id="SSF50985">
    <property type="entry name" value="RCC1/BLIP-II"/>
    <property type="match status" value="2"/>
</dbReference>
<comment type="caution">
    <text evidence="3">The sequence shown here is derived from an EMBL/GenBank/DDBJ whole genome shotgun (WGS) entry which is preliminary data.</text>
</comment>
<feature type="compositionally biased region" description="Low complexity" evidence="2">
    <location>
        <begin position="801"/>
        <end position="831"/>
    </location>
</feature>
<gene>
    <name evidence="3" type="ORF">AK812_SmicGene1010</name>
</gene>